<keyword evidence="2" id="KW-1185">Reference proteome</keyword>
<accession>A0A1H2S6W8</accession>
<dbReference type="AlphaFoldDB" id="A0A1H2S6W8"/>
<dbReference type="Proteomes" id="UP000199675">
    <property type="component" value="Unassembled WGS sequence"/>
</dbReference>
<name>A0A1H2S6W8_9GAMM</name>
<proteinExistence type="predicted"/>
<evidence type="ECO:0008006" key="3">
    <source>
        <dbReference type="Google" id="ProtNLM"/>
    </source>
</evidence>
<evidence type="ECO:0000313" key="2">
    <source>
        <dbReference type="Proteomes" id="UP000199675"/>
    </source>
</evidence>
<reference evidence="1 2" key="1">
    <citation type="submission" date="2016-10" db="EMBL/GenBank/DDBJ databases">
        <authorList>
            <person name="de Groot N.N."/>
        </authorList>
    </citation>
    <scope>NUCLEOTIDE SEQUENCE [LARGE SCALE GENOMIC DNA]</scope>
    <source>
        <strain evidence="1 2">CGMCC 1.7059</strain>
    </source>
</reference>
<dbReference type="InterPro" id="IPR029058">
    <property type="entry name" value="AB_hydrolase_fold"/>
</dbReference>
<sequence length="60" mass="6443">MIETPYEFLCDGTTCRGVLYTPDAGGKNLPCIVMAHGFALTHASGLAPFKEAFCNTNAEF</sequence>
<organism evidence="1 2">
    <name type="scientific">Marinobacter mobilis</name>
    <dbReference type="NCBI Taxonomy" id="488533"/>
    <lineage>
        <taxon>Bacteria</taxon>
        <taxon>Pseudomonadati</taxon>
        <taxon>Pseudomonadota</taxon>
        <taxon>Gammaproteobacteria</taxon>
        <taxon>Pseudomonadales</taxon>
        <taxon>Marinobacteraceae</taxon>
        <taxon>Marinobacter</taxon>
    </lineage>
</organism>
<gene>
    <name evidence="1" type="ORF">SAMN04487960_10244</name>
</gene>
<protein>
    <recommendedName>
        <fullName evidence="3">Alpha/beta hydrolase</fullName>
    </recommendedName>
</protein>
<dbReference type="STRING" id="488533.SAMN04487960_10244"/>
<dbReference type="Gene3D" id="3.40.50.1820">
    <property type="entry name" value="alpha/beta hydrolase"/>
    <property type="match status" value="1"/>
</dbReference>
<dbReference type="EMBL" id="FNNE01000002">
    <property type="protein sequence ID" value="SDW27407.1"/>
    <property type="molecule type" value="Genomic_DNA"/>
</dbReference>
<evidence type="ECO:0000313" key="1">
    <source>
        <dbReference type="EMBL" id="SDW27407.1"/>
    </source>
</evidence>
<dbReference type="SUPFAM" id="SSF53474">
    <property type="entry name" value="alpha/beta-Hydrolases"/>
    <property type="match status" value="1"/>
</dbReference>